<dbReference type="EC" id="3.1.1.93" evidence="4"/>
<dbReference type="AlphaFoldDB" id="A0A838XW52"/>
<dbReference type="EMBL" id="JACEON010000013">
    <property type="protein sequence ID" value="MBA4612828.1"/>
    <property type="molecule type" value="Genomic_DNA"/>
</dbReference>
<dbReference type="Proteomes" id="UP000559404">
    <property type="component" value="Unassembled WGS sequence"/>
</dbReference>
<proteinExistence type="predicted"/>
<evidence type="ECO:0000256" key="11">
    <source>
        <dbReference type="ARBA" id="ARBA00047972"/>
    </source>
</evidence>
<comment type="catalytic activity">
    <reaction evidence="11">
        <text>mycophenolic acid O-acyl-beta-D-glucuronide + H2O = mycophenolate + D-glucuronate + H(+)</text>
        <dbReference type="Rhea" id="RHEA:34179"/>
        <dbReference type="ChEBI" id="CHEBI:15377"/>
        <dbReference type="ChEBI" id="CHEBI:15378"/>
        <dbReference type="ChEBI" id="CHEBI:58720"/>
        <dbReference type="ChEBI" id="CHEBI:62932"/>
        <dbReference type="ChEBI" id="CHEBI:66982"/>
        <dbReference type="EC" id="3.1.1.93"/>
    </reaction>
    <physiologicalReaction direction="left-to-right" evidence="11">
        <dbReference type="Rhea" id="RHEA:34180"/>
    </physiologicalReaction>
</comment>
<reference evidence="13 14" key="2">
    <citation type="submission" date="2020-08" db="EMBL/GenBank/DDBJ databases">
        <title>Stappia taiwanensis sp. nov., isolated from a coastal thermal spring.</title>
        <authorList>
            <person name="Kampfer P."/>
        </authorList>
    </citation>
    <scope>NUCLEOTIDE SEQUENCE [LARGE SCALE GENOMIC DNA]</scope>
    <source>
        <strain evidence="13 14">DSM 23284</strain>
    </source>
</reference>
<comment type="catalytic activity">
    <reaction evidence="10">
        <text>S-hexadecanoyl-L-cysteinyl-[protein] + H2O = L-cysteinyl-[protein] + hexadecanoate + H(+)</text>
        <dbReference type="Rhea" id="RHEA:19233"/>
        <dbReference type="Rhea" id="RHEA-COMP:10131"/>
        <dbReference type="Rhea" id="RHEA-COMP:11032"/>
        <dbReference type="ChEBI" id="CHEBI:7896"/>
        <dbReference type="ChEBI" id="CHEBI:15377"/>
        <dbReference type="ChEBI" id="CHEBI:15378"/>
        <dbReference type="ChEBI" id="CHEBI:29950"/>
        <dbReference type="ChEBI" id="CHEBI:74151"/>
        <dbReference type="EC" id="3.1.2.22"/>
    </reaction>
    <physiologicalReaction direction="left-to-right" evidence="10">
        <dbReference type="Rhea" id="RHEA:19234"/>
    </physiologicalReaction>
</comment>
<dbReference type="EC" id="3.1.2.22" evidence="1"/>
<keyword evidence="2 13" id="KW-0378">Hydrolase</keyword>
<reference evidence="13 14" key="1">
    <citation type="submission" date="2020-07" db="EMBL/GenBank/DDBJ databases">
        <authorList>
            <person name="Li M."/>
        </authorList>
    </citation>
    <scope>NUCLEOTIDE SEQUENCE [LARGE SCALE GENOMIC DNA]</scope>
    <source>
        <strain evidence="13 14">DSM 23284</strain>
    </source>
</reference>
<evidence type="ECO:0000256" key="4">
    <source>
        <dbReference type="ARBA" id="ARBA00039132"/>
    </source>
</evidence>
<dbReference type="InterPro" id="IPR000073">
    <property type="entry name" value="AB_hydrolase_1"/>
</dbReference>
<comment type="function">
    <text evidence="9">Acts as an acyl-protein thioesterase that hydrolyzes fatty acids from acylated residues in proteins. Regulates the mitochondrial S-depalmitoylation of the nucleophilic active site residue of peroxiredoxin-5/PRDX5, a key antioxidant protein, therefore modulating mitochondrial antioxidant ability. Also catalyzes the deglucuronidation of mycophenolic acid acyl-glucuronide, an active metabolite of the immunosuppressant drug mycophenolate.</text>
</comment>
<feature type="domain" description="AB hydrolase-1" evidence="12">
    <location>
        <begin position="51"/>
        <end position="252"/>
    </location>
</feature>
<dbReference type="InterPro" id="IPR029058">
    <property type="entry name" value="AB_hydrolase_fold"/>
</dbReference>
<keyword evidence="14" id="KW-1185">Reference proteome</keyword>
<evidence type="ECO:0000256" key="5">
    <source>
        <dbReference type="ARBA" id="ARBA00039314"/>
    </source>
</evidence>
<evidence type="ECO:0000256" key="6">
    <source>
        <dbReference type="ARBA" id="ARBA00041520"/>
    </source>
</evidence>
<dbReference type="SUPFAM" id="SSF53474">
    <property type="entry name" value="alpha/beta-Hydrolases"/>
    <property type="match status" value="1"/>
</dbReference>
<evidence type="ECO:0000313" key="14">
    <source>
        <dbReference type="Proteomes" id="UP000559404"/>
    </source>
</evidence>
<evidence type="ECO:0000256" key="7">
    <source>
        <dbReference type="ARBA" id="ARBA00042645"/>
    </source>
</evidence>
<dbReference type="InterPro" id="IPR052382">
    <property type="entry name" value="ABHD10_acyl-thioesterase"/>
</dbReference>
<name>A0A838XW52_9HYPH</name>
<comment type="caution">
    <text evidence="13">The sequence shown here is derived from an EMBL/GenBank/DDBJ whole genome shotgun (WGS) entry which is preliminary data.</text>
</comment>
<accession>A0A838XW52</accession>
<dbReference type="PANTHER" id="PTHR16138:SF7">
    <property type="entry name" value="PALMITOYL-PROTEIN THIOESTERASE ABHD10, MITOCHONDRIAL"/>
    <property type="match status" value="1"/>
</dbReference>
<dbReference type="Pfam" id="PF12697">
    <property type="entry name" value="Abhydrolase_6"/>
    <property type="match status" value="1"/>
</dbReference>
<evidence type="ECO:0000259" key="12">
    <source>
        <dbReference type="Pfam" id="PF12697"/>
    </source>
</evidence>
<gene>
    <name evidence="13" type="ORF">H1W37_14270</name>
</gene>
<evidence type="ECO:0000256" key="10">
    <source>
        <dbReference type="ARBA" id="ARBA00047409"/>
    </source>
</evidence>
<keyword evidence="3" id="KW-0809">Transit peptide</keyword>
<dbReference type="RefSeq" id="WP_181761015.1">
    <property type="nucleotide sequence ID" value="NZ_BMCR01000003.1"/>
</dbReference>
<dbReference type="GO" id="GO:0008474">
    <property type="term" value="F:palmitoyl-(protein) hydrolase activity"/>
    <property type="evidence" value="ECO:0007669"/>
    <property type="project" value="UniProtKB-EC"/>
</dbReference>
<evidence type="ECO:0000256" key="9">
    <source>
        <dbReference type="ARBA" id="ARBA00046047"/>
    </source>
</evidence>
<evidence type="ECO:0000313" key="13">
    <source>
        <dbReference type="EMBL" id="MBA4612828.1"/>
    </source>
</evidence>
<dbReference type="PANTHER" id="PTHR16138">
    <property type="entry name" value="MYCOPHENOLIC ACID ACYL-GLUCURONIDE ESTERASE, MITOCHONDRIAL"/>
    <property type="match status" value="1"/>
</dbReference>
<evidence type="ECO:0000256" key="3">
    <source>
        <dbReference type="ARBA" id="ARBA00022946"/>
    </source>
</evidence>
<protein>
    <recommendedName>
        <fullName evidence="5">Palmitoyl-protein thioesterase ABHD10, mitochondrial</fullName>
        <ecNumber evidence="4">3.1.1.93</ecNumber>
        <ecNumber evidence="1">3.1.2.22</ecNumber>
    </recommendedName>
    <alternativeName>
        <fullName evidence="7">Acyl-protein thioesterase ABHD10</fullName>
    </alternativeName>
    <alternativeName>
        <fullName evidence="8">Alpha/beta hydrolase domain-containing protein 10</fullName>
    </alternativeName>
    <alternativeName>
        <fullName evidence="6">Mycophenolic acid acyl-glucuronide esterase, mitochondrial</fullName>
    </alternativeName>
</protein>
<dbReference type="GO" id="GO:0102390">
    <property type="term" value="F:mycophenolic acid acyl-glucuronide esterase activity"/>
    <property type="evidence" value="ECO:0007669"/>
    <property type="project" value="UniProtKB-EC"/>
</dbReference>
<evidence type="ECO:0000256" key="2">
    <source>
        <dbReference type="ARBA" id="ARBA00022801"/>
    </source>
</evidence>
<dbReference type="Gene3D" id="3.40.50.1820">
    <property type="entry name" value="alpha/beta hydrolase"/>
    <property type="match status" value="1"/>
</dbReference>
<organism evidence="13 14">
    <name type="scientific">Stappia taiwanensis</name>
    <dbReference type="NCBI Taxonomy" id="992267"/>
    <lineage>
        <taxon>Bacteria</taxon>
        <taxon>Pseudomonadati</taxon>
        <taxon>Pseudomonadota</taxon>
        <taxon>Alphaproteobacteria</taxon>
        <taxon>Hyphomicrobiales</taxon>
        <taxon>Stappiaceae</taxon>
        <taxon>Stappia</taxon>
    </lineage>
</organism>
<evidence type="ECO:0000256" key="8">
    <source>
        <dbReference type="ARBA" id="ARBA00042704"/>
    </source>
</evidence>
<evidence type="ECO:0000256" key="1">
    <source>
        <dbReference type="ARBA" id="ARBA00012423"/>
    </source>
</evidence>
<sequence>MSAPELQFITVGEGADARRIAIDRAEGTPGRCGFFWLSGFKSDMAGTKAEELAGFAARTGRAMTRFDYSGHGVSEGDFEAGTISRWAEEALAVFDRCCAEPTVVVGSSMGGWIALLLARALRARGQAVAPLAGMVLIAPAPDFTEELMWKQEFTDEIREMILRDGRFERPSEYDDSPYVITRELIEDGRSNLLLGGAVETGCPVTILQGQRDDAVPWQHALRLVECLARDDVTLTLVKDGDHRLSRPEDMVRLMAAAANLAEGAEADI</sequence>